<evidence type="ECO:0000313" key="4">
    <source>
        <dbReference type="Proteomes" id="UP000472276"/>
    </source>
</evidence>
<dbReference type="InterPro" id="IPR007110">
    <property type="entry name" value="Ig-like_dom"/>
</dbReference>
<evidence type="ECO:0000256" key="1">
    <source>
        <dbReference type="ARBA" id="ARBA00023319"/>
    </source>
</evidence>
<reference evidence="3" key="2">
    <citation type="submission" date="2025-09" db="UniProtKB">
        <authorList>
            <consortium name="Ensembl"/>
        </authorList>
    </citation>
    <scope>IDENTIFICATION</scope>
</reference>
<dbReference type="Proteomes" id="UP000472276">
    <property type="component" value="Unassembled WGS sequence"/>
</dbReference>
<dbReference type="Pfam" id="PF07654">
    <property type="entry name" value="C1-set"/>
    <property type="match status" value="1"/>
</dbReference>
<feature type="domain" description="Ig-like" evidence="2">
    <location>
        <begin position="18"/>
        <end position="106"/>
    </location>
</feature>
<keyword evidence="4" id="KW-1185">Reference proteome</keyword>
<sequence length="119" mass="13810">YFVTDSVIVIVVVKKKRPVVIVYPRDQVIQKAENTLICFINHFFPPSINIKWSKNGKNITVKNPFKKCLSNPDGTFHILFTLNFVPQKGDIYGCTVEHEALEEPLTRFWGETNFYISKF</sequence>
<dbReference type="PROSITE" id="PS50835">
    <property type="entry name" value="IG_LIKE"/>
    <property type="match status" value="1"/>
</dbReference>
<dbReference type="Ensembl" id="ENSOABT00000051833.2">
    <property type="protein sequence ID" value="ENSOABP00000050542.2"/>
    <property type="gene ID" value="ENSOABG00000022539.2"/>
</dbReference>
<dbReference type="PROSITE" id="PS00290">
    <property type="entry name" value="IG_MHC"/>
    <property type="match status" value="1"/>
</dbReference>
<keyword evidence="1" id="KW-0393">Immunoglobulin domain</keyword>
<dbReference type="AlphaFoldDB" id="A0A668VHM2"/>
<dbReference type="PANTHER" id="PTHR19944">
    <property type="entry name" value="MHC CLASS II-RELATED"/>
    <property type="match status" value="1"/>
</dbReference>
<dbReference type="SUPFAM" id="SSF48726">
    <property type="entry name" value="Immunoglobulin"/>
    <property type="match status" value="1"/>
</dbReference>
<evidence type="ECO:0000259" key="2">
    <source>
        <dbReference type="PROSITE" id="PS50835"/>
    </source>
</evidence>
<dbReference type="InterPro" id="IPR003597">
    <property type="entry name" value="Ig_C1-set"/>
</dbReference>
<proteinExistence type="predicted"/>
<dbReference type="PANTHER" id="PTHR19944:SF86">
    <property type="entry name" value="HLA CLASS II HISTOCOMPATIBILITY ANTIGEN, DR ALPHA CHAIN"/>
    <property type="match status" value="1"/>
</dbReference>
<evidence type="ECO:0000313" key="3">
    <source>
        <dbReference type="Ensembl" id="ENSOABP00000050542.2"/>
    </source>
</evidence>
<dbReference type="SMART" id="SM00407">
    <property type="entry name" value="IGc1"/>
    <property type="match status" value="1"/>
</dbReference>
<dbReference type="InterPro" id="IPR003006">
    <property type="entry name" value="Ig/MHC_CS"/>
</dbReference>
<protein>
    <recommendedName>
        <fullName evidence="2">Ig-like domain-containing protein</fullName>
    </recommendedName>
</protein>
<accession>A0A668VHM2</accession>
<dbReference type="OMA" id="WEVETET"/>
<dbReference type="InterPro" id="IPR036179">
    <property type="entry name" value="Ig-like_dom_sf"/>
</dbReference>
<dbReference type="Gene3D" id="2.60.40.10">
    <property type="entry name" value="Immunoglobulins"/>
    <property type="match status" value="1"/>
</dbReference>
<dbReference type="InterPro" id="IPR013783">
    <property type="entry name" value="Ig-like_fold"/>
</dbReference>
<reference evidence="3" key="1">
    <citation type="submission" date="2025-08" db="UniProtKB">
        <authorList>
            <consortium name="Ensembl"/>
        </authorList>
    </citation>
    <scope>IDENTIFICATION</scope>
</reference>
<dbReference type="InterPro" id="IPR050160">
    <property type="entry name" value="MHC/Immunoglobulin"/>
</dbReference>
<name>A0A668VHM2_OREAU</name>
<organism evidence="3 4">
    <name type="scientific">Oreochromis aureus</name>
    <name type="common">Israeli tilapia</name>
    <name type="synonym">Chromis aureus</name>
    <dbReference type="NCBI Taxonomy" id="47969"/>
    <lineage>
        <taxon>Eukaryota</taxon>
        <taxon>Metazoa</taxon>
        <taxon>Chordata</taxon>
        <taxon>Craniata</taxon>
        <taxon>Vertebrata</taxon>
        <taxon>Euteleostomi</taxon>
        <taxon>Actinopterygii</taxon>
        <taxon>Neopterygii</taxon>
        <taxon>Teleostei</taxon>
        <taxon>Neoteleostei</taxon>
        <taxon>Acanthomorphata</taxon>
        <taxon>Ovalentaria</taxon>
        <taxon>Cichlomorphae</taxon>
        <taxon>Cichliformes</taxon>
        <taxon>Cichlidae</taxon>
        <taxon>African cichlids</taxon>
        <taxon>Pseudocrenilabrinae</taxon>
        <taxon>Oreochromini</taxon>
        <taxon>Oreochromis</taxon>
    </lineage>
</organism>